<keyword evidence="3" id="KW-1185">Reference proteome</keyword>
<sequence>MPTKALPPVTEPVSITVAPGIVVTTTINALTGQHIIECDLCTRKIRLPKTGHPDNFYRHRNHCPLRNKDATAPKELQIKQYQVPINQSASTSGLSTSEYVRQPSQTPQISQIISSLSHLHTESRPQSPTFPLLSVPMIRRPKLRLCPGIDVEWSAGSIWATYAYHQHEGDSLPWTPVGFDSKNNTIRLRDDHCLGELAEHDVSPCHRCQCLPFSREFKNFEARSKEVEDFTPWHYLTFSQMVDLLKQMSGQLRTLRTELHNARRRNKSSATQISDYKRILMLIASNEVAGLRRLIAASLKRGCSPKSIIVLLERAIRGLYSPHGGFSERDFDLGLISQALGGTKLLHALHHALGLPSESTLRRHHRIPRLLASIAVPSKEEIDHNISAFFDPRVKPFPPKFPNGIPGNVAAFDGIAIESKCRYCPQRRMIMGLCREHCKNIDPTVQNLESIEDIRAALFDETLDEKQKVCFGSDATVVAIAPYARDDHYTPVPVIVSPSDKSEKGPELAKWIRTFIDAWRDHEYGERVSGPIWALASDGDATFRKARQIVCLEKMIEPSSGLGKRLVGLQGLNLYTSREGITGTCDPKHIFKRFATLMRNTMGIIIYGTNITPYHIIKELSKLPDLSLESARELLDPADKQNVPKAVALVQHLSALKKLPAPKDAVVSHRRHILNFLAVLFSSFVNPFIDVELSLTEQVKSLSTFAHLAAALYIKHGTVCMTGALYADCQSVIKNLVFVIAQAQEIDPNIKIHIIHEGSDRLERLFGDCRTQDHGRNFDLLRPNGTYVGSKPEEGDDRSEQDDGDSLDRHIAEALASDTTSTMQSVRIADSVLQTPDSDLQTRDSVAHTISNGPSTEASSSSEEESIANDTYTDAAFQDLPTDMSIEDFMPDTLDDIEKGKPAPNLSHTLTIDGKPVLIDPIVSSLSPKHWKRVTMRTLRAQGRVIEDFSKSKFKDFFDVEDVDDRSLMKAMDLVALLVRSGDEICIAVMEVTAFRFQDGKEKSIRTVAKYTDLSSSTSIRVIGQLVQLSASQSSSDIEGVPTAWEWPRQYIQLDVKAESKLLARSQFSLEVPSALIHPINPRIIMSSNVESPNERLRWTVHTDDLQGILDDAWESLRPDSNDILSNLELLPIIVNPEALPYKDNDGKPWFFVKNLPSHLLPVPKLPGKTKVHCFICGAERALKEMRNHVGRHILWEMRNQTDSNELGNSVGVFPCGFCGLDGCSTQPSQRKKGQGFTIRSNCIYHYEKMNYKSATQSTKSMPCTNVPIHCPLCPLSISGEPRTIWKYSAIMHLLTEHPEPVQDLPGTYKLPLIPPEMLINMFISRMEEERLGIQEKVTRAYREENELPGSDDIAVMIADTESLHSASTAKRGRAETLSVVEPEGKRRR</sequence>
<dbReference type="InParanoid" id="A0A409YMF3"/>
<gene>
    <name evidence="2" type="ORF">CVT26_004196</name>
</gene>
<reference evidence="2 3" key="1">
    <citation type="journal article" date="2018" name="Evol. Lett.">
        <title>Horizontal gene cluster transfer increased hallucinogenic mushroom diversity.</title>
        <authorList>
            <person name="Reynolds H.T."/>
            <person name="Vijayakumar V."/>
            <person name="Gluck-Thaler E."/>
            <person name="Korotkin H.B."/>
            <person name="Matheny P.B."/>
            <person name="Slot J.C."/>
        </authorList>
    </citation>
    <scope>NUCLEOTIDE SEQUENCE [LARGE SCALE GENOMIC DNA]</scope>
    <source>
        <strain evidence="2 3">SRW20</strain>
    </source>
</reference>
<accession>A0A409YMF3</accession>
<feature type="region of interest" description="Disordered" evidence="1">
    <location>
        <begin position="780"/>
        <end position="805"/>
    </location>
</feature>
<dbReference type="OrthoDB" id="3048541at2759"/>
<feature type="compositionally biased region" description="Acidic residues" evidence="1">
    <location>
        <begin position="794"/>
        <end position="805"/>
    </location>
</feature>
<proteinExistence type="predicted"/>
<comment type="caution">
    <text evidence="2">The sequence shown here is derived from an EMBL/GenBank/DDBJ whole genome shotgun (WGS) entry which is preliminary data.</text>
</comment>
<organism evidence="2 3">
    <name type="scientific">Gymnopilus dilepis</name>
    <dbReference type="NCBI Taxonomy" id="231916"/>
    <lineage>
        <taxon>Eukaryota</taxon>
        <taxon>Fungi</taxon>
        <taxon>Dikarya</taxon>
        <taxon>Basidiomycota</taxon>
        <taxon>Agaricomycotina</taxon>
        <taxon>Agaricomycetes</taxon>
        <taxon>Agaricomycetidae</taxon>
        <taxon>Agaricales</taxon>
        <taxon>Agaricineae</taxon>
        <taxon>Hymenogastraceae</taxon>
        <taxon>Gymnopilus</taxon>
    </lineage>
</organism>
<dbReference type="Proteomes" id="UP000284706">
    <property type="component" value="Unassembled WGS sequence"/>
</dbReference>
<name>A0A409YMF3_9AGAR</name>
<evidence type="ECO:0000313" key="2">
    <source>
        <dbReference type="EMBL" id="PPR04251.1"/>
    </source>
</evidence>
<feature type="region of interest" description="Disordered" evidence="1">
    <location>
        <begin position="1365"/>
        <end position="1389"/>
    </location>
</feature>
<dbReference type="EMBL" id="NHYE01000647">
    <property type="protein sequence ID" value="PPR04251.1"/>
    <property type="molecule type" value="Genomic_DNA"/>
</dbReference>
<evidence type="ECO:0000313" key="3">
    <source>
        <dbReference type="Proteomes" id="UP000284706"/>
    </source>
</evidence>
<protein>
    <submittedName>
        <fullName evidence="2">Uncharacterized protein</fullName>
    </submittedName>
</protein>
<evidence type="ECO:0000256" key="1">
    <source>
        <dbReference type="SAM" id="MobiDB-lite"/>
    </source>
</evidence>